<feature type="transmembrane region" description="Helical" evidence="11">
    <location>
        <begin position="258"/>
        <end position="281"/>
    </location>
</feature>
<dbReference type="Proteomes" id="UP000694520">
    <property type="component" value="Chromosome 8"/>
</dbReference>
<evidence type="ECO:0000256" key="10">
    <source>
        <dbReference type="ARBA" id="ARBA00023224"/>
    </source>
</evidence>
<dbReference type="GO" id="GO:0004984">
    <property type="term" value="F:olfactory receptor activity"/>
    <property type="evidence" value="ECO:0007669"/>
    <property type="project" value="InterPro"/>
</dbReference>
<keyword evidence="5" id="KW-0552">Olfaction</keyword>
<name>A0A8B9XV29_BOSMU</name>
<feature type="transmembrane region" description="Helical" evidence="11">
    <location>
        <begin position="82"/>
        <end position="103"/>
    </location>
</feature>
<dbReference type="Gene3D" id="1.20.1070.10">
    <property type="entry name" value="Rhodopsin 7-helix transmembrane proteins"/>
    <property type="match status" value="1"/>
</dbReference>
<feature type="domain" description="G-protein coupled receptors family 1 profile" evidence="12">
    <location>
        <begin position="62"/>
        <end position="311"/>
    </location>
</feature>
<feature type="transmembrane region" description="Helical" evidence="11">
    <location>
        <begin position="161"/>
        <end position="179"/>
    </location>
</feature>
<evidence type="ECO:0000256" key="11">
    <source>
        <dbReference type="SAM" id="Phobius"/>
    </source>
</evidence>
<proteinExistence type="predicted"/>
<evidence type="ECO:0000256" key="3">
    <source>
        <dbReference type="ARBA" id="ARBA00022606"/>
    </source>
</evidence>
<comment type="function">
    <text evidence="1">Putative odorant or sperm cell receptor.</text>
</comment>
<feature type="transmembrane region" description="Helical" evidence="11">
    <location>
        <begin position="293"/>
        <end position="313"/>
    </location>
</feature>
<accession>A0A8B9XV29</accession>
<evidence type="ECO:0000256" key="9">
    <source>
        <dbReference type="ARBA" id="ARBA00023170"/>
    </source>
</evidence>
<dbReference type="PANTHER" id="PTHR48001">
    <property type="entry name" value="OLFACTORY RECEPTOR"/>
    <property type="match status" value="1"/>
</dbReference>
<evidence type="ECO:0000256" key="2">
    <source>
        <dbReference type="ARBA" id="ARBA00004141"/>
    </source>
</evidence>
<dbReference type="Pfam" id="PF13853">
    <property type="entry name" value="7tm_4"/>
    <property type="match status" value="1"/>
</dbReference>
<dbReference type="AlphaFoldDB" id="A0A8B9XV29"/>
<comment type="subcellular location">
    <subcellularLocation>
        <location evidence="2">Membrane</location>
        <topology evidence="2">Multi-pass membrane protein</topology>
    </subcellularLocation>
</comment>
<feature type="transmembrane region" description="Helical" evidence="11">
    <location>
        <begin position="47"/>
        <end position="70"/>
    </location>
</feature>
<evidence type="ECO:0000256" key="8">
    <source>
        <dbReference type="ARBA" id="ARBA00023136"/>
    </source>
</evidence>
<evidence type="ECO:0000256" key="4">
    <source>
        <dbReference type="ARBA" id="ARBA00022692"/>
    </source>
</evidence>
<dbReference type="PROSITE" id="PS50262">
    <property type="entry name" value="G_PROTEIN_RECEP_F1_2"/>
    <property type="match status" value="1"/>
</dbReference>
<dbReference type="InterPro" id="IPR000725">
    <property type="entry name" value="Olfact_rcpt"/>
</dbReference>
<reference evidence="13" key="3">
    <citation type="submission" date="2025-09" db="UniProtKB">
        <authorList>
            <consortium name="Ensembl"/>
        </authorList>
    </citation>
    <scope>IDENTIFICATION</scope>
</reference>
<dbReference type="PRINTS" id="PR00237">
    <property type="entry name" value="GPCRRHODOPSN"/>
</dbReference>
<keyword evidence="7" id="KW-0297">G-protein coupled receptor</keyword>
<dbReference type="InterPro" id="IPR017452">
    <property type="entry name" value="GPCR_Rhodpsn_7TM"/>
</dbReference>
<dbReference type="PRINTS" id="PR00245">
    <property type="entry name" value="OLFACTORYR"/>
</dbReference>
<dbReference type="SUPFAM" id="SSF81321">
    <property type="entry name" value="Family A G protein-coupled receptor-like"/>
    <property type="match status" value="1"/>
</dbReference>
<keyword evidence="14" id="KW-1185">Reference proteome</keyword>
<dbReference type="Ensembl" id="ENSBGRT00000029989.1">
    <property type="protein sequence ID" value="ENSBGRP00000025989.1"/>
    <property type="gene ID" value="ENSBGRG00000016361.1"/>
</dbReference>
<feature type="transmembrane region" description="Helical" evidence="11">
    <location>
        <begin position="123"/>
        <end position="149"/>
    </location>
</feature>
<dbReference type="CDD" id="cd15234">
    <property type="entry name" value="7tmA_OR7-like"/>
    <property type="match status" value="1"/>
</dbReference>
<evidence type="ECO:0000256" key="1">
    <source>
        <dbReference type="ARBA" id="ARBA00003929"/>
    </source>
</evidence>
<keyword evidence="8 11" id="KW-0472">Membrane</keyword>
<keyword evidence="6 11" id="KW-1133">Transmembrane helix</keyword>
<keyword evidence="10" id="KW-0807">Transducer</keyword>
<evidence type="ECO:0000256" key="6">
    <source>
        <dbReference type="ARBA" id="ARBA00022989"/>
    </source>
</evidence>
<feature type="transmembrane region" description="Helical" evidence="11">
    <location>
        <begin position="218"/>
        <end position="237"/>
    </location>
</feature>
<evidence type="ECO:0000256" key="7">
    <source>
        <dbReference type="ARBA" id="ARBA00023040"/>
    </source>
</evidence>
<keyword evidence="3" id="KW-0716">Sensory transduction</keyword>
<dbReference type="FunFam" id="1.20.1070.10:FF:000009">
    <property type="entry name" value="Olfactory receptor"/>
    <property type="match status" value="1"/>
</dbReference>
<keyword evidence="9" id="KW-0675">Receptor</keyword>
<reference evidence="13" key="2">
    <citation type="submission" date="2025-08" db="UniProtKB">
        <authorList>
            <consortium name="Ensembl"/>
        </authorList>
    </citation>
    <scope>IDENTIFICATION</scope>
</reference>
<dbReference type="GeneTree" id="ENSGT00940000164217"/>
<sequence>MMLLCENKSCYFLFFYSHHQYMAIRNLTGVSQFLLLGVSEELKLQHFIFGLFLSMYLITVFGNLLIILAVSSDSHLHTPMYFFLSNLSFVDICFTSTTIPKMLWNIQTQSKVITYEGCITQMYFFTLFAGLDILLLTVMAYDCFMAICHPLHYMVIMNPQLCELLVLVSWVISVLHSLLESLSLLRLSFCTFLEIPHFFCELNQMIQLASSDTFLNNVVMYSGAVFLAGGSFTCILHSYSRIVSSIGRISSSQGKYKAFSTCASHLSVVSLFYCTGLGVYLSSAGTHSFHSSATASVMYTVVTSMLNPFIYSLRNKDLKKGLKKLFRKIIIKGPIGIGLKKCLAAQSCPTLCDLLDCNPSGSVHRISQASILEWVAMP</sequence>
<evidence type="ECO:0000259" key="12">
    <source>
        <dbReference type="PROSITE" id="PS50262"/>
    </source>
</evidence>
<protein>
    <recommendedName>
        <fullName evidence="12">G-protein coupled receptors family 1 profile domain-containing protein</fullName>
    </recommendedName>
</protein>
<evidence type="ECO:0000313" key="14">
    <source>
        <dbReference type="Proteomes" id="UP000694520"/>
    </source>
</evidence>
<evidence type="ECO:0000256" key="5">
    <source>
        <dbReference type="ARBA" id="ARBA00022725"/>
    </source>
</evidence>
<reference evidence="13" key="1">
    <citation type="submission" date="2019-05" db="EMBL/GenBank/DDBJ databases">
        <authorList>
            <person name="Zhang S."/>
            <person name="Liu J."/>
        </authorList>
    </citation>
    <scope>NUCLEOTIDE SEQUENCE [LARGE SCALE GENOMIC DNA]</scope>
</reference>
<dbReference type="GO" id="GO:0016020">
    <property type="term" value="C:membrane"/>
    <property type="evidence" value="ECO:0007669"/>
    <property type="project" value="UniProtKB-SubCell"/>
</dbReference>
<evidence type="ECO:0000313" key="13">
    <source>
        <dbReference type="Ensembl" id="ENSBGRP00000025989.1"/>
    </source>
</evidence>
<organism evidence="13 14">
    <name type="scientific">Bos mutus grunniens</name>
    <name type="common">Wild yak</name>
    <name type="synonym">Bos grunniens</name>
    <dbReference type="NCBI Taxonomy" id="30521"/>
    <lineage>
        <taxon>Eukaryota</taxon>
        <taxon>Metazoa</taxon>
        <taxon>Chordata</taxon>
        <taxon>Craniata</taxon>
        <taxon>Vertebrata</taxon>
        <taxon>Euteleostomi</taxon>
        <taxon>Mammalia</taxon>
        <taxon>Eutheria</taxon>
        <taxon>Laurasiatheria</taxon>
        <taxon>Artiodactyla</taxon>
        <taxon>Ruminantia</taxon>
        <taxon>Pecora</taxon>
        <taxon>Bovidae</taxon>
        <taxon>Bovinae</taxon>
        <taxon>Bos</taxon>
    </lineage>
</organism>
<keyword evidence="4 11" id="KW-0812">Transmembrane</keyword>
<dbReference type="GO" id="GO:0004930">
    <property type="term" value="F:G protein-coupled receptor activity"/>
    <property type="evidence" value="ECO:0007669"/>
    <property type="project" value="UniProtKB-KW"/>
</dbReference>
<dbReference type="InterPro" id="IPR000276">
    <property type="entry name" value="GPCR_Rhodpsn"/>
</dbReference>